<feature type="domain" description="Dihydroneopterin aldolase/epimerase" evidence="8">
    <location>
        <begin position="15"/>
        <end position="126"/>
    </location>
</feature>
<dbReference type="Pfam" id="PF02152">
    <property type="entry name" value="FolB"/>
    <property type="match status" value="1"/>
</dbReference>
<dbReference type="GO" id="GO:0004150">
    <property type="term" value="F:dihydroneopterin aldolase activity"/>
    <property type="evidence" value="ECO:0007669"/>
    <property type="project" value="UniProtKB-EC"/>
</dbReference>
<evidence type="ECO:0000256" key="2">
    <source>
        <dbReference type="ARBA" id="ARBA00005013"/>
    </source>
</evidence>
<dbReference type="SMART" id="SM00905">
    <property type="entry name" value="FolB"/>
    <property type="match status" value="1"/>
</dbReference>
<dbReference type="GO" id="GO:0046656">
    <property type="term" value="P:folic acid biosynthetic process"/>
    <property type="evidence" value="ECO:0007669"/>
    <property type="project" value="UniProtKB-KW"/>
</dbReference>
<evidence type="ECO:0000313" key="9">
    <source>
        <dbReference type="EMBL" id="MBB5273210.1"/>
    </source>
</evidence>
<evidence type="ECO:0000256" key="3">
    <source>
        <dbReference type="ARBA" id="ARBA00005708"/>
    </source>
</evidence>
<evidence type="ECO:0000313" key="10">
    <source>
        <dbReference type="Proteomes" id="UP000532440"/>
    </source>
</evidence>
<accession>A0A7W8HLB1</accession>
<evidence type="ECO:0000256" key="1">
    <source>
        <dbReference type="ARBA" id="ARBA00001353"/>
    </source>
</evidence>
<keyword evidence="10" id="KW-1185">Reference proteome</keyword>
<dbReference type="InterPro" id="IPR006157">
    <property type="entry name" value="FolB_dom"/>
</dbReference>
<evidence type="ECO:0000256" key="5">
    <source>
        <dbReference type="ARBA" id="ARBA00022909"/>
    </source>
</evidence>
<dbReference type="NCBIfam" id="TIGR00526">
    <property type="entry name" value="folB_dom"/>
    <property type="match status" value="1"/>
</dbReference>
<evidence type="ECO:0000259" key="8">
    <source>
        <dbReference type="SMART" id="SM00905"/>
    </source>
</evidence>
<dbReference type="PANTHER" id="PTHR42844">
    <property type="entry name" value="DIHYDRONEOPTERIN ALDOLASE 1-RELATED"/>
    <property type="match status" value="1"/>
</dbReference>
<dbReference type="GO" id="GO:0005737">
    <property type="term" value="C:cytoplasm"/>
    <property type="evidence" value="ECO:0007669"/>
    <property type="project" value="TreeGrafter"/>
</dbReference>
<dbReference type="EC" id="4.1.2.25" evidence="4"/>
<dbReference type="SUPFAM" id="SSF55620">
    <property type="entry name" value="Tetrahydrobiopterin biosynthesis enzymes-like"/>
    <property type="match status" value="1"/>
</dbReference>
<dbReference type="RefSeq" id="WP_183969573.1">
    <property type="nucleotide sequence ID" value="NZ_BAABEW010000024.1"/>
</dbReference>
<organism evidence="9 10">
    <name type="scientific">Quisquiliibacterium transsilvanicum</name>
    <dbReference type="NCBI Taxonomy" id="1549638"/>
    <lineage>
        <taxon>Bacteria</taxon>
        <taxon>Pseudomonadati</taxon>
        <taxon>Pseudomonadota</taxon>
        <taxon>Betaproteobacteria</taxon>
        <taxon>Burkholderiales</taxon>
        <taxon>Burkholderiaceae</taxon>
        <taxon>Quisquiliibacterium</taxon>
    </lineage>
</organism>
<evidence type="ECO:0000256" key="7">
    <source>
        <dbReference type="ARBA" id="ARBA00032903"/>
    </source>
</evidence>
<comment type="pathway">
    <text evidence="2">Cofactor biosynthesis; tetrahydrofolate biosynthesis; 2-amino-4-hydroxy-6-hydroxymethyl-7,8-dihydropteridine diphosphate from 7,8-dihydroneopterin triphosphate: step 3/4.</text>
</comment>
<comment type="caution">
    <text evidence="9">The sequence shown here is derived from an EMBL/GenBank/DDBJ whole genome shotgun (WGS) entry which is preliminary data.</text>
</comment>
<comment type="similarity">
    <text evidence="3">Belongs to the DHNA family.</text>
</comment>
<protein>
    <recommendedName>
        <fullName evidence="4">dihydroneopterin aldolase</fullName>
        <ecNumber evidence="4">4.1.2.25</ecNumber>
    </recommendedName>
    <alternativeName>
        <fullName evidence="7">7,8-dihydroneopterin aldolase</fullName>
    </alternativeName>
</protein>
<keyword evidence="5" id="KW-0289">Folate biosynthesis</keyword>
<dbReference type="InterPro" id="IPR043133">
    <property type="entry name" value="GTP-CH-I_C/QueF"/>
</dbReference>
<evidence type="ECO:0000256" key="4">
    <source>
        <dbReference type="ARBA" id="ARBA00013043"/>
    </source>
</evidence>
<dbReference type="InterPro" id="IPR006156">
    <property type="entry name" value="Dihydroneopterin_aldolase"/>
</dbReference>
<sequence length="129" mass="14740">MNALLDPRLTDCRRIFLHGLALEASIGFHDFELEARQRVLINVDLFVPLHASLSHSDHVSETLDYDLIRRDISEWAGSRHFNLQETLLDGIVDLCMAQPSVRAVRASTEKPDIYPDCHTVGVEVFRFRP</sequence>
<comment type="catalytic activity">
    <reaction evidence="1">
        <text>7,8-dihydroneopterin = 6-hydroxymethyl-7,8-dihydropterin + glycolaldehyde</text>
        <dbReference type="Rhea" id="RHEA:10540"/>
        <dbReference type="ChEBI" id="CHEBI:17001"/>
        <dbReference type="ChEBI" id="CHEBI:17071"/>
        <dbReference type="ChEBI" id="CHEBI:44841"/>
        <dbReference type="EC" id="4.1.2.25"/>
    </reaction>
</comment>
<dbReference type="PANTHER" id="PTHR42844:SF1">
    <property type="entry name" value="DIHYDRONEOPTERIN ALDOLASE 1-RELATED"/>
    <property type="match status" value="1"/>
</dbReference>
<dbReference type="Proteomes" id="UP000532440">
    <property type="component" value="Unassembled WGS sequence"/>
</dbReference>
<evidence type="ECO:0000256" key="6">
    <source>
        <dbReference type="ARBA" id="ARBA00023239"/>
    </source>
</evidence>
<keyword evidence="6 9" id="KW-0456">Lyase</keyword>
<reference evidence="9 10" key="1">
    <citation type="submission" date="2020-08" db="EMBL/GenBank/DDBJ databases">
        <title>Genomic Encyclopedia of Type Strains, Phase IV (KMG-IV): sequencing the most valuable type-strain genomes for metagenomic binning, comparative biology and taxonomic classification.</title>
        <authorList>
            <person name="Goeker M."/>
        </authorList>
    </citation>
    <scope>NUCLEOTIDE SEQUENCE [LARGE SCALE GENOMIC DNA]</scope>
    <source>
        <strain evidence="9 10">DSM 29781</strain>
    </source>
</reference>
<proteinExistence type="inferred from homology"/>
<dbReference type="Gene3D" id="3.30.1130.10">
    <property type="match status" value="1"/>
</dbReference>
<dbReference type="EMBL" id="JACHGB010000006">
    <property type="protein sequence ID" value="MBB5273210.1"/>
    <property type="molecule type" value="Genomic_DNA"/>
</dbReference>
<gene>
    <name evidence="9" type="ORF">HNQ70_003238</name>
</gene>
<name>A0A7W8HLB1_9BURK</name>
<dbReference type="AlphaFoldDB" id="A0A7W8HLB1"/>